<dbReference type="PATRIC" id="fig|1201294.9.peg.2758"/>
<sequence>MEGFSWVLQWSHVFSDMVRPLKGREIKRPNQLQWSHVFSDMVRHLEPLHVCRIAPASMEPCLFRHGKGSGQPGPGDAERASMEPCLFRHGKVHRAFPLRVGRVASMEPCLFRHGKEKLAEVGETTTLASMEPCLFRHGKGLRRYKMAHRHAGLQWSHVFSDMVSWIRPSSRKNTHMLQWSHVFSDMVSGRISSTPT</sequence>
<proteinExistence type="predicted"/>
<gene>
    <name evidence="1" type="ordered locus">BN140_3070</name>
</gene>
<organism evidence="1 2">
    <name type="scientific">Methanoculleus bourgensis (strain ATCC 43281 / DSM 3045 / OCM 15 / MS2)</name>
    <name type="common">Methanogenium bourgense</name>
    <dbReference type="NCBI Taxonomy" id="1201294"/>
    <lineage>
        <taxon>Archaea</taxon>
        <taxon>Methanobacteriati</taxon>
        <taxon>Methanobacteriota</taxon>
        <taxon>Stenosarchaea group</taxon>
        <taxon>Methanomicrobia</taxon>
        <taxon>Methanomicrobiales</taxon>
        <taxon>Methanomicrobiaceae</taxon>
        <taxon>Methanoculleus</taxon>
    </lineage>
</organism>
<protein>
    <submittedName>
        <fullName evidence="1">Uncharacterized protein</fullName>
    </submittedName>
</protein>
<dbReference type="HOGENOM" id="CLU_1387583_0_0_2"/>
<accession>W6PW55</accession>
<keyword evidence="2" id="KW-1185">Reference proteome</keyword>
<dbReference type="AntiFam" id="ANF00271">
    <property type="entry name" value="Translation of CRISPR region"/>
</dbReference>
<dbReference type="STRING" id="1201294.BN140_3070"/>
<reference evidence="2" key="1">
    <citation type="journal article" date="2012" name="J. Bacteriol.">
        <title>Complete genome sequence of the hydrogenotrophic, methanogenic archaeon Methanoculleus bourgensis strain MS2T, isolated from a sewage sludge digester.</title>
        <authorList>
            <person name="Maus I."/>
            <person name="Wibberg D."/>
            <person name="Stantscheff R."/>
            <person name="Eikmeyer F.G."/>
            <person name="Seffner A."/>
            <person name="Boelter J."/>
            <person name="Szczepanowski R."/>
            <person name="Blom J."/>
            <person name="Jaenicke S."/>
            <person name="Konig H."/>
            <person name="Puhler A."/>
            <person name="Schluter A."/>
        </authorList>
    </citation>
    <scope>NUCLEOTIDE SEQUENCE [LARGE SCALE GENOMIC DNA]</scope>
    <source>
        <strain evidence="2">ATCC 43281 / DSM 3045 / OCM 15 / MS2</strain>
    </source>
</reference>
<dbReference type="Proteomes" id="UP000009007">
    <property type="component" value="Chromosome I"/>
</dbReference>
<dbReference type="EMBL" id="HE964772">
    <property type="protein sequence ID" value="CDM26179.1"/>
    <property type="molecule type" value="Genomic_DNA"/>
</dbReference>
<dbReference type="AlphaFoldDB" id="W6PW55"/>
<dbReference type="KEGG" id="mbg:BN140_3070"/>
<name>W6PW55_METBM</name>
<evidence type="ECO:0000313" key="2">
    <source>
        <dbReference type="Proteomes" id="UP000009007"/>
    </source>
</evidence>
<evidence type="ECO:0000313" key="1">
    <source>
        <dbReference type="EMBL" id="CDM26179.1"/>
    </source>
</evidence>